<feature type="region of interest" description="Disordered" evidence="1">
    <location>
        <begin position="405"/>
        <end position="425"/>
    </location>
</feature>
<evidence type="ECO:0000256" key="2">
    <source>
        <dbReference type="SAM" id="Phobius"/>
    </source>
</evidence>
<keyword evidence="5" id="KW-1185">Reference proteome</keyword>
<dbReference type="OrthoDB" id="9800780at2"/>
<dbReference type="SUPFAM" id="SSF54106">
    <property type="entry name" value="LysM domain"/>
    <property type="match status" value="1"/>
</dbReference>
<keyword evidence="2" id="KW-1133">Transmembrane helix</keyword>
<sequence>MPPEKLVNNQYLIEETLHYDAFQRIYLASDQFTEAKTPVYITVFKDMDAGSPITNAFFEYEKELKSLFADFFLIDDVLYTISRCCPGKPLANFITNTYLNTYEKGMIVSSYLNKINALEPLPLMLKYVLCSFGNISIIDRKMVCFNHIPFFSPQDLIVTHKEYMERIGDFILTIYGNSTNAELTPAIYEMDPAVDAIIRHCYHGNYETVEDIQNDFNPVFFRARMSQEETRQSKPKPFIPADDAPLVMPDHPDAPKRSFIYTREKKEGRKSRKARKIRRLAISSALLLAVFLIGVFGISRLINRGPADEDLMTEVELPVESQEEADPTLPEDIDDDFTDSEMTDSVLPETEDVPEIPPPDEAQESEPPPPDQEDSPSHYTVRSGDTLYSISQRVYGDGGRYPEIMEANNITDPSSLRAGQVLQIP</sequence>
<proteinExistence type="predicted"/>
<dbReference type="Proteomes" id="UP000199230">
    <property type="component" value="Unassembled WGS sequence"/>
</dbReference>
<organism evidence="4 5">
    <name type="scientific">Tindallia californiensis</name>
    <dbReference type="NCBI Taxonomy" id="159292"/>
    <lineage>
        <taxon>Bacteria</taxon>
        <taxon>Bacillati</taxon>
        <taxon>Bacillota</taxon>
        <taxon>Clostridia</taxon>
        <taxon>Peptostreptococcales</taxon>
        <taxon>Tindalliaceae</taxon>
        <taxon>Tindallia</taxon>
    </lineage>
</organism>
<feature type="region of interest" description="Disordered" evidence="1">
    <location>
        <begin position="228"/>
        <end position="247"/>
    </location>
</feature>
<name>A0A1H3L4T7_9FIRM</name>
<protein>
    <submittedName>
        <fullName evidence="4">LysM domain-containing protein</fullName>
    </submittedName>
</protein>
<dbReference type="SMART" id="SM00257">
    <property type="entry name" value="LysM"/>
    <property type="match status" value="1"/>
</dbReference>
<dbReference type="EMBL" id="FNPV01000003">
    <property type="protein sequence ID" value="SDY59537.1"/>
    <property type="molecule type" value="Genomic_DNA"/>
</dbReference>
<reference evidence="4 5" key="1">
    <citation type="submission" date="2016-10" db="EMBL/GenBank/DDBJ databases">
        <authorList>
            <person name="de Groot N.N."/>
        </authorList>
    </citation>
    <scope>NUCLEOTIDE SEQUENCE [LARGE SCALE GENOMIC DNA]</scope>
    <source>
        <strain evidence="4 5">APO</strain>
    </source>
</reference>
<keyword evidence="2" id="KW-0472">Membrane</keyword>
<feature type="transmembrane region" description="Helical" evidence="2">
    <location>
        <begin position="280"/>
        <end position="302"/>
    </location>
</feature>
<evidence type="ECO:0000259" key="3">
    <source>
        <dbReference type="PROSITE" id="PS51782"/>
    </source>
</evidence>
<feature type="region of interest" description="Disordered" evidence="1">
    <location>
        <begin position="318"/>
        <end position="390"/>
    </location>
</feature>
<dbReference type="PANTHER" id="PTHR34700">
    <property type="entry name" value="POTASSIUM BINDING PROTEIN KBP"/>
    <property type="match status" value="1"/>
</dbReference>
<dbReference type="AlphaFoldDB" id="A0A1H3L4T7"/>
<evidence type="ECO:0000313" key="5">
    <source>
        <dbReference type="Proteomes" id="UP000199230"/>
    </source>
</evidence>
<dbReference type="InterPro" id="IPR036779">
    <property type="entry name" value="LysM_dom_sf"/>
</dbReference>
<dbReference type="PANTHER" id="PTHR34700:SF4">
    <property type="entry name" value="PHAGE-LIKE ELEMENT PBSX PROTEIN XKDP"/>
    <property type="match status" value="1"/>
</dbReference>
<dbReference type="STRING" id="159292.SAMN05192546_10367"/>
<dbReference type="PROSITE" id="PS51782">
    <property type="entry name" value="LYSM"/>
    <property type="match status" value="1"/>
</dbReference>
<evidence type="ECO:0000313" key="4">
    <source>
        <dbReference type="EMBL" id="SDY59537.1"/>
    </source>
</evidence>
<dbReference type="CDD" id="cd00118">
    <property type="entry name" value="LysM"/>
    <property type="match status" value="1"/>
</dbReference>
<dbReference type="InterPro" id="IPR018392">
    <property type="entry name" value="LysM"/>
</dbReference>
<dbReference type="InterPro" id="IPR052196">
    <property type="entry name" value="Bact_Kbp"/>
</dbReference>
<dbReference type="RefSeq" id="WP_093311649.1">
    <property type="nucleotide sequence ID" value="NZ_FNPV01000003.1"/>
</dbReference>
<keyword evidence="2" id="KW-0812">Transmembrane</keyword>
<feature type="domain" description="LysM" evidence="3">
    <location>
        <begin position="377"/>
        <end position="424"/>
    </location>
</feature>
<feature type="compositionally biased region" description="Acidic residues" evidence="1">
    <location>
        <begin position="321"/>
        <end position="342"/>
    </location>
</feature>
<gene>
    <name evidence="4" type="ORF">SAMN05192546_10367</name>
</gene>
<accession>A0A1H3L4T7</accession>
<dbReference type="Pfam" id="PF01476">
    <property type="entry name" value="LysM"/>
    <property type="match status" value="1"/>
</dbReference>
<feature type="compositionally biased region" description="Pro residues" evidence="1">
    <location>
        <begin position="355"/>
        <end position="370"/>
    </location>
</feature>
<dbReference type="Gene3D" id="3.10.350.10">
    <property type="entry name" value="LysM domain"/>
    <property type="match status" value="1"/>
</dbReference>
<evidence type="ECO:0000256" key="1">
    <source>
        <dbReference type="SAM" id="MobiDB-lite"/>
    </source>
</evidence>